<evidence type="ECO:0000256" key="2">
    <source>
        <dbReference type="ARBA" id="ARBA00022833"/>
    </source>
</evidence>
<dbReference type="AlphaFoldDB" id="A0AAD8IPJ7"/>
<evidence type="ECO:0000313" key="4">
    <source>
        <dbReference type="Proteomes" id="UP001237642"/>
    </source>
</evidence>
<dbReference type="Gene3D" id="3.40.50.720">
    <property type="entry name" value="NAD(P)-binding Rossmann-like Domain"/>
    <property type="match status" value="1"/>
</dbReference>
<dbReference type="GO" id="GO:0051903">
    <property type="term" value="F:S-(hydroxymethyl)glutathione dehydrogenase [NAD(P)+] activity"/>
    <property type="evidence" value="ECO:0007669"/>
    <property type="project" value="TreeGrafter"/>
</dbReference>
<evidence type="ECO:0000256" key="1">
    <source>
        <dbReference type="ARBA" id="ARBA00022723"/>
    </source>
</evidence>
<dbReference type="Proteomes" id="UP001237642">
    <property type="component" value="Unassembled WGS sequence"/>
</dbReference>
<evidence type="ECO:0000313" key="3">
    <source>
        <dbReference type="EMBL" id="KAK1388601.1"/>
    </source>
</evidence>
<keyword evidence="4" id="KW-1185">Reference proteome</keyword>
<dbReference type="PANTHER" id="PTHR43880:SF7">
    <property type="entry name" value="ALCOHOL DEHYDROGENASE-LIKE 7"/>
    <property type="match status" value="1"/>
</dbReference>
<reference evidence="3" key="2">
    <citation type="submission" date="2023-05" db="EMBL/GenBank/DDBJ databases">
        <authorList>
            <person name="Schelkunov M.I."/>
        </authorList>
    </citation>
    <scope>NUCLEOTIDE SEQUENCE</scope>
    <source>
        <strain evidence="3">Hsosn_3</strain>
        <tissue evidence="3">Leaf</tissue>
    </source>
</reference>
<sequence>MNVSGLWRVWGRMFMSVFPGCIETSKADLLTLMDLHCIISYMCQVSAKAFACCRKGWGKTVVLGVDKPGAKLTLSSAEVLGSGKTLTGCLFGGLKPKSDVPMLVKQFLDKELELDNLRCIIWMDQTK</sequence>
<dbReference type="GO" id="GO:0005829">
    <property type="term" value="C:cytosol"/>
    <property type="evidence" value="ECO:0007669"/>
    <property type="project" value="TreeGrafter"/>
</dbReference>
<dbReference type="EMBL" id="JAUIZM010000004">
    <property type="protein sequence ID" value="KAK1388601.1"/>
    <property type="molecule type" value="Genomic_DNA"/>
</dbReference>
<gene>
    <name evidence="3" type="ORF">POM88_016779</name>
</gene>
<proteinExistence type="predicted"/>
<reference evidence="3" key="1">
    <citation type="submission" date="2023-02" db="EMBL/GenBank/DDBJ databases">
        <title>Genome of toxic invasive species Heracleum sosnowskyi carries increased number of genes despite the absence of recent whole-genome duplications.</title>
        <authorList>
            <person name="Schelkunov M."/>
            <person name="Shtratnikova V."/>
            <person name="Makarenko M."/>
            <person name="Klepikova A."/>
            <person name="Omelchenko D."/>
            <person name="Novikova G."/>
            <person name="Obukhova E."/>
            <person name="Bogdanov V."/>
            <person name="Penin A."/>
            <person name="Logacheva M."/>
        </authorList>
    </citation>
    <scope>NUCLEOTIDE SEQUENCE</scope>
    <source>
        <strain evidence="3">Hsosn_3</strain>
        <tissue evidence="3">Leaf</tissue>
    </source>
</reference>
<dbReference type="GO" id="GO:0046294">
    <property type="term" value="P:formaldehyde catabolic process"/>
    <property type="evidence" value="ECO:0007669"/>
    <property type="project" value="TreeGrafter"/>
</dbReference>
<dbReference type="PANTHER" id="PTHR43880">
    <property type="entry name" value="ALCOHOL DEHYDROGENASE"/>
    <property type="match status" value="1"/>
</dbReference>
<comment type="caution">
    <text evidence="3">The sequence shown here is derived from an EMBL/GenBank/DDBJ whole genome shotgun (WGS) entry which is preliminary data.</text>
</comment>
<keyword evidence="2" id="KW-0862">Zinc</keyword>
<name>A0AAD8IPJ7_9APIA</name>
<dbReference type="Gene3D" id="3.90.180.10">
    <property type="entry name" value="Medium-chain alcohol dehydrogenases, catalytic domain"/>
    <property type="match status" value="1"/>
</dbReference>
<keyword evidence="1" id="KW-0479">Metal-binding</keyword>
<organism evidence="3 4">
    <name type="scientific">Heracleum sosnowskyi</name>
    <dbReference type="NCBI Taxonomy" id="360622"/>
    <lineage>
        <taxon>Eukaryota</taxon>
        <taxon>Viridiplantae</taxon>
        <taxon>Streptophyta</taxon>
        <taxon>Embryophyta</taxon>
        <taxon>Tracheophyta</taxon>
        <taxon>Spermatophyta</taxon>
        <taxon>Magnoliopsida</taxon>
        <taxon>eudicotyledons</taxon>
        <taxon>Gunneridae</taxon>
        <taxon>Pentapetalae</taxon>
        <taxon>asterids</taxon>
        <taxon>campanulids</taxon>
        <taxon>Apiales</taxon>
        <taxon>Apiaceae</taxon>
        <taxon>Apioideae</taxon>
        <taxon>apioid superclade</taxon>
        <taxon>Tordylieae</taxon>
        <taxon>Tordyliinae</taxon>
        <taxon>Heracleum</taxon>
    </lineage>
</organism>
<accession>A0AAD8IPJ7</accession>
<protein>
    <submittedName>
        <fullName evidence="3">Uncharacterized protein</fullName>
    </submittedName>
</protein>
<dbReference type="GO" id="GO:0008270">
    <property type="term" value="F:zinc ion binding"/>
    <property type="evidence" value="ECO:0007669"/>
    <property type="project" value="TreeGrafter"/>
</dbReference>